<accession>A0A218XLZ2</accession>
<organism evidence="2 3">
    <name type="scientific">Punica granatum</name>
    <name type="common">Pomegranate</name>
    <dbReference type="NCBI Taxonomy" id="22663"/>
    <lineage>
        <taxon>Eukaryota</taxon>
        <taxon>Viridiplantae</taxon>
        <taxon>Streptophyta</taxon>
        <taxon>Embryophyta</taxon>
        <taxon>Tracheophyta</taxon>
        <taxon>Spermatophyta</taxon>
        <taxon>Magnoliopsida</taxon>
        <taxon>eudicotyledons</taxon>
        <taxon>Gunneridae</taxon>
        <taxon>Pentapetalae</taxon>
        <taxon>rosids</taxon>
        <taxon>malvids</taxon>
        <taxon>Myrtales</taxon>
        <taxon>Lythraceae</taxon>
        <taxon>Punica</taxon>
    </lineage>
</organism>
<evidence type="ECO:0000256" key="1">
    <source>
        <dbReference type="SAM" id="MobiDB-lite"/>
    </source>
</evidence>
<reference evidence="3" key="1">
    <citation type="journal article" date="2017" name="Plant J.">
        <title>The pomegranate (Punica granatum L.) genome and the genomics of punicalagin biosynthesis.</title>
        <authorList>
            <person name="Qin G."/>
            <person name="Xu C."/>
            <person name="Ming R."/>
            <person name="Tang H."/>
            <person name="Guyot R."/>
            <person name="Kramer E.M."/>
            <person name="Hu Y."/>
            <person name="Yi X."/>
            <person name="Qi Y."/>
            <person name="Xu X."/>
            <person name="Gao Z."/>
            <person name="Pan H."/>
            <person name="Jian J."/>
            <person name="Tian Y."/>
            <person name="Yue Z."/>
            <person name="Xu Y."/>
        </authorList>
    </citation>
    <scope>NUCLEOTIDE SEQUENCE [LARGE SCALE GENOMIC DNA]</scope>
    <source>
        <strain evidence="3">cv. Dabenzi</strain>
    </source>
</reference>
<protein>
    <submittedName>
        <fullName evidence="2">Uncharacterized protein</fullName>
    </submittedName>
</protein>
<gene>
    <name evidence="2" type="ORF">CDL15_Pgr012060</name>
</gene>
<dbReference type="EMBL" id="MTKT01001111">
    <property type="protein sequence ID" value="OWM85810.1"/>
    <property type="molecule type" value="Genomic_DNA"/>
</dbReference>
<evidence type="ECO:0000313" key="2">
    <source>
        <dbReference type="EMBL" id="OWM85810.1"/>
    </source>
</evidence>
<name>A0A218XLZ2_PUNGR</name>
<feature type="region of interest" description="Disordered" evidence="1">
    <location>
        <begin position="75"/>
        <end position="109"/>
    </location>
</feature>
<proteinExistence type="predicted"/>
<dbReference type="AlphaFoldDB" id="A0A218XLZ2"/>
<comment type="caution">
    <text evidence="2">The sequence shown here is derived from an EMBL/GenBank/DDBJ whole genome shotgun (WGS) entry which is preliminary data.</text>
</comment>
<dbReference type="Proteomes" id="UP000197138">
    <property type="component" value="Unassembled WGS sequence"/>
</dbReference>
<evidence type="ECO:0000313" key="3">
    <source>
        <dbReference type="Proteomes" id="UP000197138"/>
    </source>
</evidence>
<sequence length="109" mass="11589">MVMTMEMDDYGVEVAMVKIKMSLMKVEMATEKGEMAMVMVGLLWGRNKGDYRDGIREGGEGWVGAVLEVLGGGAAGVGGGEDRVTEGALEPHGPGEAGVAGEREREEER</sequence>